<accession>A0ABD2X3Y3</accession>
<comment type="caution">
    <text evidence="2">The sequence shown here is derived from an EMBL/GenBank/DDBJ whole genome shotgun (WGS) entry which is preliminary data.</text>
</comment>
<proteinExistence type="predicted"/>
<organism evidence="2 3">
    <name type="scientific">Trichogramma kaykai</name>
    <dbReference type="NCBI Taxonomy" id="54128"/>
    <lineage>
        <taxon>Eukaryota</taxon>
        <taxon>Metazoa</taxon>
        <taxon>Ecdysozoa</taxon>
        <taxon>Arthropoda</taxon>
        <taxon>Hexapoda</taxon>
        <taxon>Insecta</taxon>
        <taxon>Pterygota</taxon>
        <taxon>Neoptera</taxon>
        <taxon>Endopterygota</taxon>
        <taxon>Hymenoptera</taxon>
        <taxon>Apocrita</taxon>
        <taxon>Proctotrupomorpha</taxon>
        <taxon>Chalcidoidea</taxon>
        <taxon>Trichogrammatidae</taxon>
        <taxon>Trichogramma</taxon>
    </lineage>
</organism>
<dbReference type="Proteomes" id="UP001627154">
    <property type="component" value="Unassembled WGS sequence"/>
</dbReference>
<sequence>MCSGNVTSSFANKNSTKLNSTPKCSENAIHPGAYLSFRVLHADVYTLTSNVTIGERKSVTSVGLRANATLHVCSCSRVQ</sequence>
<keyword evidence="3" id="KW-1185">Reference proteome</keyword>
<evidence type="ECO:0000256" key="1">
    <source>
        <dbReference type="SAM" id="MobiDB-lite"/>
    </source>
</evidence>
<protein>
    <submittedName>
        <fullName evidence="2">Uncharacterized protein</fullName>
    </submittedName>
</protein>
<dbReference type="EMBL" id="JBJJXI010000054">
    <property type="protein sequence ID" value="KAL3400073.1"/>
    <property type="molecule type" value="Genomic_DNA"/>
</dbReference>
<dbReference type="AlphaFoldDB" id="A0ABD2X3Y3"/>
<gene>
    <name evidence="2" type="ORF">TKK_006683</name>
</gene>
<feature type="region of interest" description="Disordered" evidence="1">
    <location>
        <begin position="1"/>
        <end position="23"/>
    </location>
</feature>
<reference evidence="2 3" key="1">
    <citation type="journal article" date="2024" name="bioRxiv">
        <title>A reference genome for Trichogramma kaykai: A tiny desert-dwelling parasitoid wasp with competing sex-ratio distorters.</title>
        <authorList>
            <person name="Culotta J."/>
            <person name="Lindsey A.R."/>
        </authorList>
    </citation>
    <scope>NUCLEOTIDE SEQUENCE [LARGE SCALE GENOMIC DNA]</scope>
    <source>
        <strain evidence="2 3">KSX58</strain>
    </source>
</reference>
<name>A0ABD2X3Y3_9HYME</name>
<evidence type="ECO:0000313" key="3">
    <source>
        <dbReference type="Proteomes" id="UP001627154"/>
    </source>
</evidence>
<evidence type="ECO:0000313" key="2">
    <source>
        <dbReference type="EMBL" id="KAL3400073.1"/>
    </source>
</evidence>